<accession>A0A4S3TP59</accession>
<evidence type="ECO:0000313" key="2">
    <source>
        <dbReference type="EMBL" id="THE66104.1"/>
    </source>
</evidence>
<keyword evidence="3" id="KW-1185">Reference proteome</keyword>
<evidence type="ECO:0008006" key="4">
    <source>
        <dbReference type="Google" id="ProtNLM"/>
    </source>
</evidence>
<keyword evidence="1" id="KW-1133">Transmembrane helix</keyword>
<sequence length="86" mass="8937">MATAEQSTAAESGTSPIVAAIVSFIIPGVGHYIAGHEKRGLYWIGGFLAYYALAFVLSLVLIGIVLFLASPLLHIAAAADGYLQTS</sequence>
<feature type="transmembrane region" description="Helical" evidence="1">
    <location>
        <begin position="41"/>
        <end position="69"/>
    </location>
</feature>
<evidence type="ECO:0000256" key="1">
    <source>
        <dbReference type="SAM" id="Phobius"/>
    </source>
</evidence>
<keyword evidence="1" id="KW-0812">Transmembrane</keyword>
<dbReference type="RefSeq" id="WP_141463442.1">
    <property type="nucleotide sequence ID" value="NZ_RBZW01000012.1"/>
</dbReference>
<gene>
    <name evidence="2" type="ORF">D8Y22_04055</name>
</gene>
<feature type="transmembrane region" description="Helical" evidence="1">
    <location>
        <begin position="17"/>
        <end position="34"/>
    </location>
</feature>
<dbReference type="EMBL" id="RBZW01000012">
    <property type="protein sequence ID" value="THE66104.1"/>
    <property type="molecule type" value="Genomic_DNA"/>
</dbReference>
<dbReference type="Proteomes" id="UP000318864">
    <property type="component" value="Unassembled WGS sequence"/>
</dbReference>
<name>A0A4S3TP59_9EURY</name>
<protein>
    <recommendedName>
        <fullName evidence="4">TM2 domain-containing protein</fullName>
    </recommendedName>
</protein>
<evidence type="ECO:0000313" key="3">
    <source>
        <dbReference type="Proteomes" id="UP000318864"/>
    </source>
</evidence>
<dbReference type="AlphaFoldDB" id="A0A4S3TP59"/>
<dbReference type="OrthoDB" id="64860at2157"/>
<reference evidence="2 3" key="1">
    <citation type="submission" date="2018-10" db="EMBL/GenBank/DDBJ databases">
        <title>Natronolimnobius sp. XQ-INN 246 isolated from Inner Mongolia Autonomous Region of China.</title>
        <authorList>
            <person name="Xue Q."/>
        </authorList>
    </citation>
    <scope>NUCLEOTIDE SEQUENCE [LARGE SCALE GENOMIC DNA]</scope>
    <source>
        <strain evidence="2 3">XQ-INN 246</strain>
    </source>
</reference>
<proteinExistence type="predicted"/>
<comment type="caution">
    <text evidence="2">The sequence shown here is derived from an EMBL/GenBank/DDBJ whole genome shotgun (WGS) entry which is preliminary data.</text>
</comment>
<keyword evidence="1" id="KW-0472">Membrane</keyword>
<organism evidence="2 3">
    <name type="scientific">Salinadaptatus halalkaliphilus</name>
    <dbReference type="NCBI Taxonomy" id="2419781"/>
    <lineage>
        <taxon>Archaea</taxon>
        <taxon>Methanobacteriati</taxon>
        <taxon>Methanobacteriota</taxon>
        <taxon>Stenosarchaea group</taxon>
        <taxon>Halobacteria</taxon>
        <taxon>Halobacteriales</taxon>
        <taxon>Natrialbaceae</taxon>
        <taxon>Salinadaptatus</taxon>
    </lineage>
</organism>